<organism evidence="9 10">
    <name type="scientific">Allomyces macrogynus (strain ATCC 38327)</name>
    <name type="common">Allomyces javanicus var. macrogynus</name>
    <dbReference type="NCBI Taxonomy" id="578462"/>
    <lineage>
        <taxon>Eukaryota</taxon>
        <taxon>Fungi</taxon>
        <taxon>Fungi incertae sedis</taxon>
        <taxon>Blastocladiomycota</taxon>
        <taxon>Blastocladiomycetes</taxon>
        <taxon>Blastocladiales</taxon>
        <taxon>Blastocladiaceae</taxon>
        <taxon>Allomyces</taxon>
    </lineage>
</organism>
<dbReference type="VEuPathDB" id="FungiDB:AMAG_03983"/>
<feature type="domain" description="UTP23 sensor motif region" evidence="8">
    <location>
        <begin position="180"/>
        <end position="197"/>
    </location>
</feature>
<dbReference type="SUPFAM" id="SSF88723">
    <property type="entry name" value="PIN domain-like"/>
    <property type="match status" value="1"/>
</dbReference>
<evidence type="ECO:0000256" key="5">
    <source>
        <dbReference type="ARBA" id="ARBA00037300"/>
    </source>
</evidence>
<dbReference type="Proteomes" id="UP000054350">
    <property type="component" value="Unassembled WGS sequence"/>
</dbReference>
<dbReference type="PANTHER" id="PTHR12416">
    <property type="entry name" value="RRNA-PROCESSING PROTEIN UTP23 HOMOLOG"/>
    <property type="match status" value="1"/>
</dbReference>
<comment type="subcellular location">
    <subcellularLocation>
        <location evidence="1">Nucleus</location>
        <location evidence="1">Nucleolus</location>
    </subcellularLocation>
</comment>
<dbReference type="AlphaFoldDB" id="A0A0L0S733"/>
<name>A0A0L0S733_ALLM3</name>
<gene>
    <name evidence="9" type="ORF">AMAG_03983</name>
</gene>
<protein>
    <recommendedName>
        <fullName evidence="8">UTP23 sensor motif region domain-containing protein</fullName>
    </recommendedName>
</protein>
<evidence type="ECO:0000256" key="7">
    <source>
        <dbReference type="SAM" id="MobiDB-lite"/>
    </source>
</evidence>
<dbReference type="STRING" id="578462.A0A0L0S733"/>
<dbReference type="CDD" id="cd08553">
    <property type="entry name" value="PIN_Fcf1-like"/>
    <property type="match status" value="1"/>
</dbReference>
<dbReference type="InterPro" id="IPR006984">
    <property type="entry name" value="Fcf1/UTP23"/>
</dbReference>
<dbReference type="OMA" id="CCMQALY"/>
<evidence type="ECO:0000259" key="8">
    <source>
        <dbReference type="Pfam" id="PF24779"/>
    </source>
</evidence>
<sequence>MKVKRQKTHRKLMQLYCASFNFREPYQLVVDGTMVHVALQFRIDLRTVVPSTLAAETKLFTTPCIIAELRSLGEDYLGAVLASNRFEARRCGHTKGHLGRTDATLRAHLRSVPGVPLMYLSSSVLVLEPHSPETLECVKDRERAKVHASAKELDKLQKKAEADGAVMPADSARPIGAMPKRKKVKGPNPLAVKKKKKEPTAAAPSSSKDKTKPKQSNQEKRSKESEPAAPSTQQQHTAAAPESSAPNDVPVTTAVTASVPNKAAAPAKRKRDLVDDDEADGPATQSTAATAGSAAKKRRKRGGVRRKKKAAEADVAASGDDPTVSGDDE</sequence>
<comment type="similarity">
    <text evidence="6">Belongs to the UTP23/FCF1 family. UTP23 subfamily.</text>
</comment>
<dbReference type="Gene3D" id="3.40.50.1010">
    <property type="entry name" value="5'-nuclease"/>
    <property type="match status" value="1"/>
</dbReference>
<feature type="compositionally biased region" description="Basic residues" evidence="7">
    <location>
        <begin position="295"/>
        <end position="309"/>
    </location>
</feature>
<reference evidence="9 10" key="1">
    <citation type="submission" date="2009-11" db="EMBL/GenBank/DDBJ databases">
        <title>Annotation of Allomyces macrogynus ATCC 38327.</title>
        <authorList>
            <consortium name="The Broad Institute Genome Sequencing Platform"/>
            <person name="Russ C."/>
            <person name="Cuomo C."/>
            <person name="Burger G."/>
            <person name="Gray M.W."/>
            <person name="Holland P.W.H."/>
            <person name="King N."/>
            <person name="Lang F.B.F."/>
            <person name="Roger A.J."/>
            <person name="Ruiz-Trillo I."/>
            <person name="Young S.K."/>
            <person name="Zeng Q."/>
            <person name="Gargeya S."/>
            <person name="Fitzgerald M."/>
            <person name="Haas B."/>
            <person name="Abouelleil A."/>
            <person name="Alvarado L."/>
            <person name="Arachchi H.M."/>
            <person name="Berlin A."/>
            <person name="Chapman S.B."/>
            <person name="Gearin G."/>
            <person name="Goldberg J."/>
            <person name="Griggs A."/>
            <person name="Gujja S."/>
            <person name="Hansen M."/>
            <person name="Heiman D."/>
            <person name="Howarth C."/>
            <person name="Larimer J."/>
            <person name="Lui A."/>
            <person name="MacDonald P.J.P."/>
            <person name="McCowen C."/>
            <person name="Montmayeur A."/>
            <person name="Murphy C."/>
            <person name="Neiman D."/>
            <person name="Pearson M."/>
            <person name="Priest M."/>
            <person name="Roberts A."/>
            <person name="Saif S."/>
            <person name="Shea T."/>
            <person name="Sisk P."/>
            <person name="Stolte C."/>
            <person name="Sykes S."/>
            <person name="Wortman J."/>
            <person name="Nusbaum C."/>
            <person name="Birren B."/>
        </authorList>
    </citation>
    <scope>NUCLEOTIDE SEQUENCE [LARGE SCALE GENOMIC DNA]</scope>
    <source>
        <strain evidence="9 10">ATCC 38327</strain>
    </source>
</reference>
<evidence type="ECO:0000256" key="6">
    <source>
        <dbReference type="ARBA" id="ARBA00038503"/>
    </source>
</evidence>
<dbReference type="InterPro" id="IPR057776">
    <property type="entry name" value="UTP23_sensor"/>
</dbReference>
<proteinExistence type="inferred from homology"/>
<dbReference type="InterPro" id="IPR029060">
    <property type="entry name" value="PIN-like_dom_sf"/>
</dbReference>
<evidence type="ECO:0000256" key="4">
    <source>
        <dbReference type="ARBA" id="ARBA00023242"/>
    </source>
</evidence>
<dbReference type="eggNOG" id="KOG3164">
    <property type="taxonomic scope" value="Eukaryota"/>
</dbReference>
<keyword evidence="10" id="KW-1185">Reference proteome</keyword>
<feature type="compositionally biased region" description="Low complexity" evidence="7">
    <location>
        <begin position="249"/>
        <end position="266"/>
    </location>
</feature>
<comment type="function">
    <text evidence="5">Involved in rRNA-processing and ribosome biogenesis.</text>
</comment>
<keyword evidence="4" id="KW-0539">Nucleus</keyword>
<accession>A0A0L0S733</accession>
<keyword evidence="2" id="KW-0690">Ribosome biogenesis</keyword>
<reference evidence="10" key="2">
    <citation type="submission" date="2009-11" db="EMBL/GenBank/DDBJ databases">
        <title>The Genome Sequence of Allomyces macrogynus strain ATCC 38327.</title>
        <authorList>
            <consortium name="The Broad Institute Genome Sequencing Platform"/>
            <person name="Russ C."/>
            <person name="Cuomo C."/>
            <person name="Shea T."/>
            <person name="Young S.K."/>
            <person name="Zeng Q."/>
            <person name="Koehrsen M."/>
            <person name="Haas B."/>
            <person name="Borodovsky M."/>
            <person name="Guigo R."/>
            <person name="Alvarado L."/>
            <person name="Berlin A."/>
            <person name="Borenstein D."/>
            <person name="Chen Z."/>
            <person name="Engels R."/>
            <person name="Freedman E."/>
            <person name="Gellesch M."/>
            <person name="Goldberg J."/>
            <person name="Griggs A."/>
            <person name="Gujja S."/>
            <person name="Heiman D."/>
            <person name="Hepburn T."/>
            <person name="Howarth C."/>
            <person name="Jen D."/>
            <person name="Larson L."/>
            <person name="Lewis B."/>
            <person name="Mehta T."/>
            <person name="Park D."/>
            <person name="Pearson M."/>
            <person name="Roberts A."/>
            <person name="Saif S."/>
            <person name="Shenoy N."/>
            <person name="Sisk P."/>
            <person name="Stolte C."/>
            <person name="Sykes S."/>
            <person name="Walk T."/>
            <person name="White J."/>
            <person name="Yandava C."/>
            <person name="Burger G."/>
            <person name="Gray M.W."/>
            <person name="Holland P.W.H."/>
            <person name="King N."/>
            <person name="Lang F.B.F."/>
            <person name="Roger A.J."/>
            <person name="Ruiz-Trillo I."/>
            <person name="Lander E."/>
            <person name="Nusbaum C."/>
        </authorList>
    </citation>
    <scope>NUCLEOTIDE SEQUENCE [LARGE SCALE GENOMIC DNA]</scope>
    <source>
        <strain evidence="10">ATCC 38327</strain>
    </source>
</reference>
<evidence type="ECO:0000256" key="3">
    <source>
        <dbReference type="ARBA" id="ARBA00022552"/>
    </source>
</evidence>
<dbReference type="GO" id="GO:0032040">
    <property type="term" value="C:small-subunit processome"/>
    <property type="evidence" value="ECO:0007669"/>
    <property type="project" value="InterPro"/>
</dbReference>
<dbReference type="OrthoDB" id="25675at2759"/>
<dbReference type="Pfam" id="PF04900">
    <property type="entry name" value="Fcf1"/>
    <property type="match status" value="2"/>
</dbReference>
<evidence type="ECO:0000256" key="2">
    <source>
        <dbReference type="ARBA" id="ARBA00022517"/>
    </source>
</evidence>
<dbReference type="Pfam" id="PF24779">
    <property type="entry name" value="UTP23_sensor"/>
    <property type="match status" value="1"/>
</dbReference>
<dbReference type="EMBL" id="GG745333">
    <property type="protein sequence ID" value="KNE58408.1"/>
    <property type="molecule type" value="Genomic_DNA"/>
</dbReference>
<evidence type="ECO:0000313" key="10">
    <source>
        <dbReference type="Proteomes" id="UP000054350"/>
    </source>
</evidence>
<dbReference type="GO" id="GO:0006364">
    <property type="term" value="P:rRNA processing"/>
    <property type="evidence" value="ECO:0007669"/>
    <property type="project" value="UniProtKB-KW"/>
</dbReference>
<evidence type="ECO:0000256" key="1">
    <source>
        <dbReference type="ARBA" id="ARBA00004604"/>
    </source>
</evidence>
<evidence type="ECO:0000313" key="9">
    <source>
        <dbReference type="EMBL" id="KNE58408.1"/>
    </source>
</evidence>
<keyword evidence="3" id="KW-0698">rRNA processing</keyword>
<feature type="region of interest" description="Disordered" evidence="7">
    <location>
        <begin position="154"/>
        <end position="329"/>
    </location>
</feature>
<feature type="compositionally biased region" description="Basic and acidic residues" evidence="7">
    <location>
        <begin position="207"/>
        <end position="226"/>
    </location>
</feature>